<reference evidence="2 3" key="1">
    <citation type="submission" date="2019-06" db="EMBL/GenBank/DDBJ databases">
        <title>Genomic Encyclopedia of Type Strains, Phase IV (KMG-V): Genome sequencing to study the core and pangenomes of soil and plant-associated prokaryotes.</title>
        <authorList>
            <person name="Whitman W."/>
        </authorList>
    </citation>
    <scope>NUCLEOTIDE SEQUENCE [LARGE SCALE GENOMIC DNA]</scope>
    <source>
        <strain evidence="2 3">BR 510</strain>
    </source>
</reference>
<keyword evidence="3" id="KW-1185">Reference proteome</keyword>
<name>A0A560DY48_9BRAD</name>
<comment type="caution">
    <text evidence="2">The sequence shown here is derived from an EMBL/GenBank/DDBJ whole genome shotgun (WGS) entry which is preliminary data.</text>
</comment>
<dbReference type="NCBIfam" id="NF040576">
    <property type="entry name" value="T2SS_GspM_XpsM"/>
    <property type="match status" value="1"/>
</dbReference>
<evidence type="ECO:0000256" key="1">
    <source>
        <dbReference type="SAM" id="Phobius"/>
    </source>
</evidence>
<accession>A0A560DY48</accession>
<evidence type="ECO:0000313" key="2">
    <source>
        <dbReference type="EMBL" id="TWB02030.1"/>
    </source>
</evidence>
<keyword evidence="1" id="KW-0472">Membrane</keyword>
<protein>
    <submittedName>
        <fullName evidence="2">General secretion pathway protein M</fullName>
    </submittedName>
</protein>
<dbReference type="OrthoDB" id="8228433at2"/>
<dbReference type="Pfam" id="PF10741">
    <property type="entry name" value="T2SSM_b"/>
    <property type="match status" value="1"/>
</dbReference>
<evidence type="ECO:0000313" key="3">
    <source>
        <dbReference type="Proteomes" id="UP000319949"/>
    </source>
</evidence>
<sequence length="204" mass="20545">MSSAKSNARTSAVGSKVASGNSVARALAGSPLIAVSLYLAVAGGLLLMAGLSIADVIAHRQALAETSDLLDQLRGRKGGAKNAAAAMAEHPGTPFLEGPTVTVAGANLLQRVAAAVGSVGGSVQSSQVDVTGAQAKDGFVGLVVSCELEQPALQKLLYDLEAGMPFLFVEQLDVQVPQATSLGDAPTGRVRVILGVSGQWQAGK</sequence>
<dbReference type="Proteomes" id="UP000319949">
    <property type="component" value="Unassembled WGS sequence"/>
</dbReference>
<dbReference type="InterPro" id="IPR034756">
    <property type="entry name" value="T2SSM_b"/>
</dbReference>
<keyword evidence="1" id="KW-1133">Transmembrane helix</keyword>
<dbReference type="EMBL" id="VITK01000003">
    <property type="protein sequence ID" value="TWB02030.1"/>
    <property type="molecule type" value="Genomic_DNA"/>
</dbReference>
<keyword evidence="1" id="KW-0812">Transmembrane</keyword>
<feature type="transmembrane region" description="Helical" evidence="1">
    <location>
        <begin position="32"/>
        <end position="54"/>
    </location>
</feature>
<dbReference type="AlphaFoldDB" id="A0A560DY48"/>
<proteinExistence type="predicted"/>
<organism evidence="2 3">
    <name type="scientific">Bradyrhizobium stylosanthis</name>
    <dbReference type="NCBI Taxonomy" id="1803665"/>
    <lineage>
        <taxon>Bacteria</taxon>
        <taxon>Pseudomonadati</taxon>
        <taxon>Pseudomonadota</taxon>
        <taxon>Alphaproteobacteria</taxon>
        <taxon>Hyphomicrobiales</taxon>
        <taxon>Nitrobacteraceae</taxon>
        <taxon>Bradyrhizobium</taxon>
    </lineage>
</organism>
<gene>
    <name evidence="2" type="ORF">FBZ96_103812</name>
</gene>
<dbReference type="RefSeq" id="WP_145661542.1">
    <property type="nucleotide sequence ID" value="NZ_VITK01000003.1"/>
</dbReference>
<dbReference type="STRING" id="1803665.GCA_001641335_04415"/>